<gene>
    <name evidence="1" type="ORF">CCMP2556_LOCUS3227</name>
</gene>
<comment type="caution">
    <text evidence="1">The sequence shown here is derived from an EMBL/GenBank/DDBJ whole genome shotgun (WGS) entry which is preliminary data.</text>
</comment>
<evidence type="ECO:0000313" key="2">
    <source>
        <dbReference type="Proteomes" id="UP001642484"/>
    </source>
</evidence>
<dbReference type="Proteomes" id="UP001642484">
    <property type="component" value="Unassembled WGS sequence"/>
</dbReference>
<reference evidence="1 2" key="1">
    <citation type="submission" date="2024-02" db="EMBL/GenBank/DDBJ databases">
        <authorList>
            <person name="Chen Y."/>
            <person name="Shah S."/>
            <person name="Dougan E. K."/>
            <person name="Thang M."/>
            <person name="Chan C."/>
        </authorList>
    </citation>
    <scope>NUCLEOTIDE SEQUENCE [LARGE SCALE GENOMIC DNA]</scope>
</reference>
<proteinExistence type="predicted"/>
<accession>A0ABP0HU81</accession>
<name>A0ABP0HU81_9DINO</name>
<dbReference type="EMBL" id="CAXAMN010001226">
    <property type="protein sequence ID" value="CAK8993398.1"/>
    <property type="molecule type" value="Genomic_DNA"/>
</dbReference>
<keyword evidence="2" id="KW-1185">Reference proteome</keyword>
<sequence length="102" mass="11463">MAQAQYVLNSCVETANQVLVSLLFVLSTVSLVRPRWPKPSRCLQVSCHFRQLSFVIADLQAMMGEMQLLMLAGWLQRKRGTSGCSGGWFQTIIGTLHYLKCI</sequence>
<protein>
    <submittedName>
        <fullName evidence="1">Uncharacterized protein</fullName>
    </submittedName>
</protein>
<organism evidence="1 2">
    <name type="scientific">Durusdinium trenchii</name>
    <dbReference type="NCBI Taxonomy" id="1381693"/>
    <lineage>
        <taxon>Eukaryota</taxon>
        <taxon>Sar</taxon>
        <taxon>Alveolata</taxon>
        <taxon>Dinophyceae</taxon>
        <taxon>Suessiales</taxon>
        <taxon>Symbiodiniaceae</taxon>
        <taxon>Durusdinium</taxon>
    </lineage>
</organism>
<evidence type="ECO:0000313" key="1">
    <source>
        <dbReference type="EMBL" id="CAK8993398.1"/>
    </source>
</evidence>